<dbReference type="Proteomes" id="UP000595437">
    <property type="component" value="Chromosome 15"/>
</dbReference>
<protein>
    <submittedName>
        <fullName evidence="1">Transposable element tcb2 transposase</fullName>
    </submittedName>
</protein>
<reference evidence="2" key="1">
    <citation type="submission" date="2021-01" db="EMBL/GenBank/DDBJ databases">
        <title>Caligus Genome Assembly.</title>
        <authorList>
            <person name="Gallardo-Escarate C."/>
        </authorList>
    </citation>
    <scope>NUCLEOTIDE SEQUENCE [LARGE SCALE GENOMIC DNA]</scope>
</reference>
<sequence length="228" mass="25414">KLHDRSGTRKRTPTFLAGLKRSVTANPGTPMSVLAKKRNESNIISYKRSQDHLLTGKMKEVLNSLKSSTSQPMKFFSDEKIFTGDRSRNRQNDRWLAKTKKEVLKSFRTNNPASVMVLGVVSTTGDAGEKINITVYLGVLKEDVKPWMNEKASGDVYNGRYLFQQDSAPAHKAKKTQEWLQANEELERHACATSHANVTSLKASIKRQASKLPAADVTAACKAFRSCI</sequence>
<dbReference type="EMBL" id="CP045904">
    <property type="protein sequence ID" value="QQP36293.1"/>
    <property type="molecule type" value="Genomic_DNA"/>
</dbReference>
<feature type="non-terminal residue" evidence="1">
    <location>
        <position position="228"/>
    </location>
</feature>
<gene>
    <name evidence="1" type="ORF">FKW44_021345</name>
</gene>
<evidence type="ECO:0000313" key="2">
    <source>
        <dbReference type="Proteomes" id="UP000595437"/>
    </source>
</evidence>
<evidence type="ECO:0000313" key="1">
    <source>
        <dbReference type="EMBL" id="QQP36293.1"/>
    </source>
</evidence>
<name>A0A7T8JV87_CALRO</name>
<dbReference type="GO" id="GO:0003676">
    <property type="term" value="F:nucleic acid binding"/>
    <property type="evidence" value="ECO:0007669"/>
    <property type="project" value="InterPro"/>
</dbReference>
<keyword evidence="2" id="KW-1185">Reference proteome</keyword>
<dbReference type="InterPro" id="IPR036397">
    <property type="entry name" value="RNaseH_sf"/>
</dbReference>
<dbReference type="AlphaFoldDB" id="A0A7T8JV87"/>
<accession>A0A7T8JV87</accession>
<proteinExistence type="predicted"/>
<organism evidence="1 2">
    <name type="scientific">Caligus rogercresseyi</name>
    <name type="common">Sea louse</name>
    <dbReference type="NCBI Taxonomy" id="217165"/>
    <lineage>
        <taxon>Eukaryota</taxon>
        <taxon>Metazoa</taxon>
        <taxon>Ecdysozoa</taxon>
        <taxon>Arthropoda</taxon>
        <taxon>Crustacea</taxon>
        <taxon>Multicrustacea</taxon>
        <taxon>Hexanauplia</taxon>
        <taxon>Copepoda</taxon>
        <taxon>Siphonostomatoida</taxon>
        <taxon>Caligidae</taxon>
        <taxon>Caligus</taxon>
    </lineage>
</organism>
<dbReference type="Gene3D" id="3.30.420.10">
    <property type="entry name" value="Ribonuclease H-like superfamily/Ribonuclease H"/>
    <property type="match status" value="1"/>
</dbReference>
<dbReference type="OrthoDB" id="5850996at2759"/>